<gene>
    <name evidence="1" type="ORF">F2Q68_00010174</name>
</gene>
<evidence type="ECO:0000313" key="2">
    <source>
        <dbReference type="Proteomes" id="UP000712281"/>
    </source>
</evidence>
<organism evidence="1 2">
    <name type="scientific">Brassica cretica</name>
    <name type="common">Mustard</name>
    <dbReference type="NCBI Taxonomy" id="69181"/>
    <lineage>
        <taxon>Eukaryota</taxon>
        <taxon>Viridiplantae</taxon>
        <taxon>Streptophyta</taxon>
        <taxon>Embryophyta</taxon>
        <taxon>Tracheophyta</taxon>
        <taxon>Spermatophyta</taxon>
        <taxon>Magnoliopsida</taxon>
        <taxon>eudicotyledons</taxon>
        <taxon>Gunneridae</taxon>
        <taxon>Pentapetalae</taxon>
        <taxon>rosids</taxon>
        <taxon>malvids</taxon>
        <taxon>Brassicales</taxon>
        <taxon>Brassicaceae</taxon>
        <taxon>Brassiceae</taxon>
        <taxon>Brassica</taxon>
    </lineage>
</organism>
<dbReference type="AlphaFoldDB" id="A0A8S9L0M9"/>
<evidence type="ECO:0000313" key="1">
    <source>
        <dbReference type="EMBL" id="KAF2599173.1"/>
    </source>
</evidence>
<protein>
    <submittedName>
        <fullName evidence="1">Uncharacterized protein</fullName>
    </submittedName>
</protein>
<proteinExistence type="predicted"/>
<comment type="caution">
    <text evidence="1">The sequence shown here is derived from an EMBL/GenBank/DDBJ whole genome shotgun (WGS) entry which is preliminary data.</text>
</comment>
<dbReference type="EMBL" id="QGKW02000717">
    <property type="protein sequence ID" value="KAF2599173.1"/>
    <property type="molecule type" value="Genomic_DNA"/>
</dbReference>
<dbReference type="Proteomes" id="UP000712281">
    <property type="component" value="Unassembled WGS sequence"/>
</dbReference>
<accession>A0A8S9L0M9</accession>
<reference evidence="1" key="1">
    <citation type="submission" date="2019-12" db="EMBL/GenBank/DDBJ databases">
        <title>Genome sequencing and annotation of Brassica cretica.</title>
        <authorList>
            <person name="Studholme D.J."/>
            <person name="Sarris P.F."/>
        </authorList>
    </citation>
    <scope>NUCLEOTIDE SEQUENCE</scope>
    <source>
        <strain evidence="1">PFS-001/15</strain>
        <tissue evidence="1">Leaf</tissue>
    </source>
</reference>
<name>A0A8S9L0M9_BRACR</name>
<sequence length="91" mass="10088">MERFVGRLSDVRGFCLVGLAKSITVVEPKRKIRTESNTKPSSHALEDKFKVLCFACSSSNSPQLGAYDLERVIRSKPPKQVLATHDHVSTS</sequence>